<dbReference type="Proteomes" id="UP001244552">
    <property type="component" value="Unassembled WGS sequence"/>
</dbReference>
<evidence type="ECO:0000256" key="3">
    <source>
        <dbReference type="ARBA" id="ARBA00022692"/>
    </source>
</evidence>
<reference evidence="8 9" key="1">
    <citation type="submission" date="2023-07" db="EMBL/GenBank/DDBJ databases">
        <title>Genomic Encyclopedia of Type Strains, Phase IV (KMG-IV): sequencing the most valuable type-strain genomes for metagenomic binning, comparative biology and taxonomic classification.</title>
        <authorList>
            <person name="Goeker M."/>
        </authorList>
    </citation>
    <scope>NUCLEOTIDE SEQUENCE [LARGE SCALE GENOMIC DNA]</scope>
    <source>
        <strain evidence="8 9">DSM 19922</strain>
    </source>
</reference>
<name>A0ABU0MN86_9PROT</name>
<evidence type="ECO:0000259" key="7">
    <source>
        <dbReference type="Pfam" id="PF12823"/>
    </source>
</evidence>
<dbReference type="PANTHER" id="PTHR40077:SF1">
    <property type="entry name" value="MEMBRANE PROTEIN"/>
    <property type="match status" value="1"/>
</dbReference>
<gene>
    <name evidence="8" type="ORF">QO018_003814</name>
</gene>
<dbReference type="RefSeq" id="WP_209984674.1">
    <property type="nucleotide sequence ID" value="NZ_JAGINO010000015.1"/>
</dbReference>
<keyword evidence="4 6" id="KW-1133">Transmembrane helix</keyword>
<evidence type="ECO:0000256" key="5">
    <source>
        <dbReference type="ARBA" id="ARBA00023136"/>
    </source>
</evidence>
<evidence type="ECO:0000313" key="8">
    <source>
        <dbReference type="EMBL" id="MDQ0534937.1"/>
    </source>
</evidence>
<keyword evidence="5 6" id="KW-0472">Membrane</keyword>
<evidence type="ECO:0000313" key="9">
    <source>
        <dbReference type="Proteomes" id="UP001244552"/>
    </source>
</evidence>
<evidence type="ECO:0000256" key="1">
    <source>
        <dbReference type="ARBA" id="ARBA00004651"/>
    </source>
</evidence>
<dbReference type="InterPro" id="IPR023845">
    <property type="entry name" value="DUF3817_TM"/>
</dbReference>
<feature type="transmembrane region" description="Helical" evidence="6">
    <location>
        <begin position="44"/>
        <end position="67"/>
    </location>
</feature>
<accession>A0ABU0MN86</accession>
<sequence>MTDPAERAEELARLRRMRAVSLLEGGTLLLLLGLAVPLKHFAGLTMATSIMGPIHGLAFVLYVWMLVQTVSEGRWTRAETIRMVVAAFIPLGAFVNERALARRQASLTAAG</sequence>
<evidence type="ECO:0000256" key="4">
    <source>
        <dbReference type="ARBA" id="ARBA00022989"/>
    </source>
</evidence>
<keyword evidence="3 6" id="KW-0812">Transmembrane</keyword>
<evidence type="ECO:0000256" key="6">
    <source>
        <dbReference type="SAM" id="Phobius"/>
    </source>
</evidence>
<evidence type="ECO:0000256" key="2">
    <source>
        <dbReference type="ARBA" id="ARBA00022475"/>
    </source>
</evidence>
<comment type="caution">
    <text evidence="8">The sequence shown here is derived from an EMBL/GenBank/DDBJ whole genome shotgun (WGS) entry which is preliminary data.</text>
</comment>
<comment type="subcellular location">
    <subcellularLocation>
        <location evidence="1">Cell membrane</location>
        <topology evidence="1">Multi-pass membrane protein</topology>
    </subcellularLocation>
</comment>
<feature type="transmembrane region" description="Helical" evidence="6">
    <location>
        <begin position="20"/>
        <end position="38"/>
    </location>
</feature>
<dbReference type="PANTHER" id="PTHR40077">
    <property type="entry name" value="MEMBRANE PROTEIN-RELATED"/>
    <property type="match status" value="1"/>
</dbReference>
<protein>
    <submittedName>
        <fullName evidence="8">Integral membrane protein</fullName>
    </submittedName>
</protein>
<organism evidence="8 9">
    <name type="scientific">Azospirillum picis</name>
    <dbReference type="NCBI Taxonomy" id="488438"/>
    <lineage>
        <taxon>Bacteria</taxon>
        <taxon>Pseudomonadati</taxon>
        <taxon>Pseudomonadota</taxon>
        <taxon>Alphaproteobacteria</taxon>
        <taxon>Rhodospirillales</taxon>
        <taxon>Azospirillaceae</taxon>
        <taxon>Azospirillum</taxon>
    </lineage>
</organism>
<dbReference type="Pfam" id="PF12823">
    <property type="entry name" value="DUF3817"/>
    <property type="match status" value="1"/>
</dbReference>
<keyword evidence="9" id="KW-1185">Reference proteome</keyword>
<dbReference type="EMBL" id="JAUSVU010000014">
    <property type="protein sequence ID" value="MDQ0534937.1"/>
    <property type="molecule type" value="Genomic_DNA"/>
</dbReference>
<proteinExistence type="predicted"/>
<feature type="domain" description="DUF3817" evidence="7">
    <location>
        <begin position="14"/>
        <end position="102"/>
    </location>
</feature>
<dbReference type="NCBIfam" id="TIGR03954">
    <property type="entry name" value="integ_memb_HG"/>
    <property type="match status" value="1"/>
</dbReference>
<keyword evidence="2" id="KW-1003">Cell membrane</keyword>